<dbReference type="InterPro" id="IPR032675">
    <property type="entry name" value="LRR_dom_sf"/>
</dbReference>
<feature type="transmembrane region" description="Helical" evidence="17">
    <location>
        <begin position="498"/>
        <end position="521"/>
    </location>
</feature>
<keyword evidence="8 18" id="KW-0732">Signal</keyword>
<dbReference type="InterPro" id="IPR050647">
    <property type="entry name" value="Plant_LRR-RLKs"/>
</dbReference>
<comment type="subcellular location">
    <subcellularLocation>
        <location evidence="1">Cell membrane</location>
        <topology evidence="1">Single-pass type I membrane protein</topology>
    </subcellularLocation>
</comment>
<dbReference type="Gene3D" id="3.30.200.20">
    <property type="entry name" value="Phosphorylase Kinase, domain 1"/>
    <property type="match status" value="1"/>
</dbReference>
<dbReference type="FunFam" id="3.80.10.10:FF:000077">
    <property type="entry name" value="LRR receptor-like serine/threonine-protein kinase ERL1"/>
    <property type="match status" value="1"/>
</dbReference>
<name>A0A2N9ELU1_FAGSY</name>
<evidence type="ECO:0000256" key="8">
    <source>
        <dbReference type="ARBA" id="ARBA00022729"/>
    </source>
</evidence>
<dbReference type="InterPro" id="IPR003591">
    <property type="entry name" value="Leu-rich_rpt_typical-subtyp"/>
</dbReference>
<evidence type="ECO:0000256" key="5">
    <source>
        <dbReference type="ARBA" id="ARBA00022614"/>
    </source>
</evidence>
<evidence type="ECO:0000256" key="16">
    <source>
        <dbReference type="PROSITE-ProRule" id="PRU10141"/>
    </source>
</evidence>
<dbReference type="PANTHER" id="PTHR48056">
    <property type="entry name" value="LRR RECEPTOR-LIKE SERINE/THREONINE-PROTEIN KINASE-RELATED"/>
    <property type="match status" value="1"/>
</dbReference>
<dbReference type="PANTHER" id="PTHR48056:SF84">
    <property type="entry name" value="PROTEIN KINASE DOMAIN-CONTAINING PROTEIN"/>
    <property type="match status" value="1"/>
</dbReference>
<dbReference type="PROSITE" id="PS00107">
    <property type="entry name" value="PROTEIN_KINASE_ATP"/>
    <property type="match status" value="1"/>
</dbReference>
<dbReference type="InterPro" id="IPR008271">
    <property type="entry name" value="Ser/Thr_kinase_AS"/>
</dbReference>
<dbReference type="SUPFAM" id="SSF52058">
    <property type="entry name" value="L domain-like"/>
    <property type="match status" value="2"/>
</dbReference>
<keyword evidence="6" id="KW-0808">Transferase</keyword>
<feature type="signal peptide" evidence="18">
    <location>
        <begin position="1"/>
        <end position="19"/>
    </location>
</feature>
<evidence type="ECO:0000256" key="7">
    <source>
        <dbReference type="ARBA" id="ARBA00022692"/>
    </source>
</evidence>
<dbReference type="Pfam" id="PF00069">
    <property type="entry name" value="Pkinase"/>
    <property type="match status" value="1"/>
</dbReference>
<evidence type="ECO:0000256" key="13">
    <source>
        <dbReference type="ARBA" id="ARBA00022989"/>
    </source>
</evidence>
<evidence type="ECO:0000256" key="17">
    <source>
        <dbReference type="SAM" id="Phobius"/>
    </source>
</evidence>
<dbReference type="Gene3D" id="1.10.510.10">
    <property type="entry name" value="Transferase(Phosphotransferase) domain 1"/>
    <property type="match status" value="1"/>
</dbReference>
<dbReference type="Pfam" id="PF08263">
    <property type="entry name" value="LRRNT_2"/>
    <property type="match status" value="1"/>
</dbReference>
<evidence type="ECO:0000256" key="10">
    <source>
        <dbReference type="ARBA" id="ARBA00022741"/>
    </source>
</evidence>
<keyword evidence="10 16" id="KW-0547">Nucleotide-binding</keyword>
<evidence type="ECO:0000313" key="20">
    <source>
        <dbReference type="EMBL" id="SPC75671.1"/>
    </source>
</evidence>
<dbReference type="InterPro" id="IPR001611">
    <property type="entry name" value="Leu-rich_rpt"/>
</dbReference>
<keyword evidence="5" id="KW-0433">Leucine-rich repeat</keyword>
<evidence type="ECO:0000256" key="4">
    <source>
        <dbReference type="ARBA" id="ARBA00022527"/>
    </source>
</evidence>
<feature type="binding site" evidence="16">
    <location>
        <position position="584"/>
    </location>
    <ligand>
        <name>ATP</name>
        <dbReference type="ChEBI" id="CHEBI:30616"/>
    </ligand>
</feature>
<feature type="domain" description="Protein kinase" evidence="19">
    <location>
        <begin position="555"/>
        <end position="852"/>
    </location>
</feature>
<dbReference type="Gene3D" id="3.80.10.10">
    <property type="entry name" value="Ribonuclease Inhibitor"/>
    <property type="match status" value="3"/>
</dbReference>
<dbReference type="FunFam" id="3.30.200.20:FF:000711">
    <property type="entry name" value="Receptor-like protein kinase HSL1"/>
    <property type="match status" value="1"/>
</dbReference>
<dbReference type="PROSITE" id="PS50011">
    <property type="entry name" value="PROTEIN_KINASE_DOM"/>
    <property type="match status" value="1"/>
</dbReference>
<dbReference type="SMART" id="SM00220">
    <property type="entry name" value="S_TKc"/>
    <property type="match status" value="1"/>
</dbReference>
<dbReference type="GO" id="GO:0005524">
    <property type="term" value="F:ATP binding"/>
    <property type="evidence" value="ECO:0007669"/>
    <property type="project" value="UniProtKB-UniRule"/>
</dbReference>
<dbReference type="SMART" id="SM00369">
    <property type="entry name" value="LRR_TYP"/>
    <property type="match status" value="3"/>
</dbReference>
<keyword evidence="14 17" id="KW-0472">Membrane</keyword>
<proteinExistence type="inferred from homology"/>
<evidence type="ECO:0000256" key="2">
    <source>
        <dbReference type="ARBA" id="ARBA00008684"/>
    </source>
</evidence>
<comment type="similarity">
    <text evidence="2">Belongs to the protein kinase superfamily. Ser/Thr protein kinase family.</text>
</comment>
<keyword evidence="15" id="KW-0325">Glycoprotein</keyword>
<dbReference type="FunFam" id="1.10.510.10:FF:000201">
    <property type="entry name" value="Leucine-rich repeat receptor-like serine/threonine-protein kinase"/>
    <property type="match status" value="1"/>
</dbReference>
<dbReference type="EMBL" id="OIVN01000174">
    <property type="protein sequence ID" value="SPC75671.1"/>
    <property type="molecule type" value="Genomic_DNA"/>
</dbReference>
<dbReference type="InterPro" id="IPR011009">
    <property type="entry name" value="Kinase-like_dom_sf"/>
</dbReference>
<keyword evidence="7 17" id="KW-0812">Transmembrane</keyword>
<dbReference type="EC" id="2.7.11.1" evidence="3"/>
<protein>
    <recommendedName>
        <fullName evidence="3">non-specific serine/threonine protein kinase</fullName>
        <ecNumber evidence="3">2.7.11.1</ecNumber>
    </recommendedName>
</protein>
<sequence length="863" mass="95458">MFPFLFLLFLTLIPPFTHSLNQEGLFLQQVKQSLSDPVQSLSSWNDRDDTPCNWTGIKCDPVTRRVNSVDLSNFELAGPFPTFLCRLPSLSSLSLFYNNINDSLPADISTCQDLQLLNLSQNLLVGPIPSSLSKIPNLRVLDLSGNNFSDEIPASFGEFRKLETLGLFSPIPDSLGGLSRLTNLDLSYNKLTGSIPNSITDLKSIVQIELYENALSGELPSGLSKLTTLLKFDVSMNEFDRDDPRRVVRVTTGVTEPVREFGSLPSELGKNSPLQYLDVSYNGFSGAIPNHLCEKGALIELILIYNSFSGEIPESLGKCQSLNRVRFKHNNLSGMVPESFWGLSHVSLLELAENSFSGSISTKISSANNLSTLLISKNKFSGLIPQEVGSLRNLVEFSGSENMLTGPIPGSIVKLSELFKLDLSKNEIFGEIPVGIKAWKKLNELNLANNRLYGYLGTSRLLYANENYRNSFVGNPGLCGDLPDLCPLVGGSKKQGNLWILLLIFIFASIVLIVGVVWFYFKYQTFKKNKKGLAMSKWRSFHKLCFSEYEIVGCLNEDNVIGSGASGKVYKVVLSNGEVVAVKKLWGGTKKGDDSVDSEKDGFEAEVETLGKIRHKNIVKLWCCYDTGDCKLLVYEYMPKGSLGDLLHSSKKDMLDWPTRYRIALDAADGLSYLHHDCVPSIVHRDVKSNNILLDAEFRARVADFGVAKVVAAISKDGESMSVIAGSCGYIAPEYAYTLRVNEKSDIYSFGVVILELITGRRPIDPEFGEKDLVKWVCTTLDQKGIDHIIDPMLDSKYKTEISKVLDIGLLCTSTPPINRPSMRKVVKLLQEAGAQNKPKTAKKAGNFSPYFQEEASYQGGRV</sequence>
<organism evidence="20">
    <name type="scientific">Fagus sylvatica</name>
    <name type="common">Beechnut</name>
    <dbReference type="NCBI Taxonomy" id="28930"/>
    <lineage>
        <taxon>Eukaryota</taxon>
        <taxon>Viridiplantae</taxon>
        <taxon>Streptophyta</taxon>
        <taxon>Embryophyta</taxon>
        <taxon>Tracheophyta</taxon>
        <taxon>Spermatophyta</taxon>
        <taxon>Magnoliopsida</taxon>
        <taxon>eudicotyledons</taxon>
        <taxon>Gunneridae</taxon>
        <taxon>Pentapetalae</taxon>
        <taxon>rosids</taxon>
        <taxon>fabids</taxon>
        <taxon>Fagales</taxon>
        <taxon>Fagaceae</taxon>
        <taxon>Fagus</taxon>
    </lineage>
</organism>
<evidence type="ECO:0000256" key="3">
    <source>
        <dbReference type="ARBA" id="ARBA00012513"/>
    </source>
</evidence>
<reference evidence="20" key="1">
    <citation type="submission" date="2018-02" db="EMBL/GenBank/DDBJ databases">
        <authorList>
            <person name="Cohen D.B."/>
            <person name="Kent A.D."/>
        </authorList>
    </citation>
    <scope>NUCLEOTIDE SEQUENCE</scope>
</reference>
<dbReference type="Pfam" id="PF00560">
    <property type="entry name" value="LRR_1"/>
    <property type="match status" value="5"/>
</dbReference>
<keyword evidence="12 16" id="KW-0067">ATP-binding</keyword>
<dbReference type="InterPro" id="IPR017441">
    <property type="entry name" value="Protein_kinase_ATP_BS"/>
</dbReference>
<feature type="chain" id="PRO_5014873543" description="non-specific serine/threonine protein kinase" evidence="18">
    <location>
        <begin position="20"/>
        <end position="863"/>
    </location>
</feature>
<dbReference type="GO" id="GO:0004674">
    <property type="term" value="F:protein serine/threonine kinase activity"/>
    <property type="evidence" value="ECO:0007669"/>
    <property type="project" value="UniProtKB-KW"/>
</dbReference>
<dbReference type="FunFam" id="3.80.10.10:FF:000095">
    <property type="entry name" value="LRR receptor-like serine/threonine-protein kinase GSO1"/>
    <property type="match status" value="1"/>
</dbReference>
<keyword evidence="13 17" id="KW-1133">Transmembrane helix</keyword>
<evidence type="ECO:0000256" key="9">
    <source>
        <dbReference type="ARBA" id="ARBA00022737"/>
    </source>
</evidence>
<dbReference type="PROSITE" id="PS51450">
    <property type="entry name" value="LRR"/>
    <property type="match status" value="1"/>
</dbReference>
<evidence type="ECO:0000256" key="12">
    <source>
        <dbReference type="ARBA" id="ARBA00022840"/>
    </source>
</evidence>
<accession>A0A2N9ELU1</accession>
<keyword evidence="9" id="KW-0677">Repeat</keyword>
<keyword evidence="11" id="KW-0418">Kinase</keyword>
<gene>
    <name evidence="20" type="ORF">FSB_LOCUS3553</name>
</gene>
<dbReference type="PROSITE" id="PS00108">
    <property type="entry name" value="PROTEIN_KINASE_ST"/>
    <property type="match status" value="1"/>
</dbReference>
<dbReference type="InterPro" id="IPR013210">
    <property type="entry name" value="LRR_N_plant-typ"/>
</dbReference>
<evidence type="ECO:0000256" key="15">
    <source>
        <dbReference type="ARBA" id="ARBA00023180"/>
    </source>
</evidence>
<dbReference type="SUPFAM" id="SSF56112">
    <property type="entry name" value="Protein kinase-like (PK-like)"/>
    <property type="match status" value="1"/>
</dbReference>
<keyword evidence="4" id="KW-0723">Serine/threonine-protein kinase</keyword>
<dbReference type="AlphaFoldDB" id="A0A2N9ELU1"/>
<evidence type="ECO:0000256" key="1">
    <source>
        <dbReference type="ARBA" id="ARBA00004251"/>
    </source>
</evidence>
<dbReference type="GO" id="GO:0033612">
    <property type="term" value="F:receptor serine/threonine kinase binding"/>
    <property type="evidence" value="ECO:0007669"/>
    <property type="project" value="TreeGrafter"/>
</dbReference>
<evidence type="ECO:0000259" key="19">
    <source>
        <dbReference type="PROSITE" id="PS50011"/>
    </source>
</evidence>
<evidence type="ECO:0000256" key="18">
    <source>
        <dbReference type="SAM" id="SignalP"/>
    </source>
</evidence>
<evidence type="ECO:0000256" key="14">
    <source>
        <dbReference type="ARBA" id="ARBA00023136"/>
    </source>
</evidence>
<evidence type="ECO:0000256" key="11">
    <source>
        <dbReference type="ARBA" id="ARBA00022777"/>
    </source>
</evidence>
<dbReference type="GO" id="GO:0005886">
    <property type="term" value="C:plasma membrane"/>
    <property type="evidence" value="ECO:0007669"/>
    <property type="project" value="UniProtKB-SubCell"/>
</dbReference>
<evidence type="ECO:0000256" key="6">
    <source>
        <dbReference type="ARBA" id="ARBA00022679"/>
    </source>
</evidence>
<dbReference type="InterPro" id="IPR000719">
    <property type="entry name" value="Prot_kinase_dom"/>
</dbReference>